<feature type="binding site" evidence="8">
    <location>
        <position position="68"/>
    </location>
    <ligand>
        <name>Zn(2+)</name>
        <dbReference type="ChEBI" id="CHEBI:29105"/>
        <label>1</label>
    </ligand>
</feature>
<dbReference type="GO" id="GO:0046872">
    <property type="term" value="F:metal ion binding"/>
    <property type="evidence" value="ECO:0007669"/>
    <property type="project" value="UniProtKB-UniRule"/>
</dbReference>
<dbReference type="InterPro" id="IPR023367">
    <property type="entry name" value="Peptidase_M42_dom2"/>
</dbReference>
<reference evidence="9 10" key="1">
    <citation type="submission" date="2019-03" db="EMBL/GenBank/DDBJ databases">
        <title>Genomic Encyclopedia of Type Strains, Phase III (KMG-III): the genomes of soil and plant-associated and newly described type strains.</title>
        <authorList>
            <person name="Whitman W."/>
        </authorList>
    </citation>
    <scope>NUCLEOTIDE SEQUENCE [LARGE SCALE GENOMIC DNA]</scope>
    <source>
        <strain evidence="9 10">CECT 8446</strain>
    </source>
</reference>
<sequence>MPNWNFLFDMLKIQSVSGDEESVSKFILESINQRKKNWIVTPEIYSGEKFHDCILLKFGNPTTAVFAHMDTIGFMVRYDNQLIPIGGPEIIPDVKLTGRDKFGEIRCSLLGDEEGIFHDFPRGIERGTRLSFEQNIRMDSEFIQAAYLDNRLGIFTALELCETLENCWVVFSTYEEHGGGSMPFLLKFIQETGPVKNALISDITWITDGVHHHEGVVISIRDKFIPRKKFLDRIINLAQKSGIPFQLEVEAHGGSDGREVQFSPYAIDWCFIGAPEDNVHTPDEKVSLKDLDSMIQMYQYLMKEL</sequence>
<dbReference type="Pfam" id="PF05343">
    <property type="entry name" value="Peptidase_M42"/>
    <property type="match status" value="1"/>
</dbReference>
<dbReference type="PIRSF" id="PIRSF001123">
    <property type="entry name" value="PepA_GA"/>
    <property type="match status" value="1"/>
</dbReference>
<feature type="binding site" evidence="8">
    <location>
        <position position="176"/>
    </location>
    <ligand>
        <name>Zn(2+)</name>
        <dbReference type="ChEBI" id="CHEBI:29105"/>
        <label>2</label>
    </ligand>
</feature>
<evidence type="ECO:0000256" key="1">
    <source>
        <dbReference type="ARBA" id="ARBA00006272"/>
    </source>
</evidence>
<keyword evidence="3" id="KW-0645">Protease</keyword>
<comment type="caution">
    <text evidence="9">The sequence shown here is derived from an EMBL/GenBank/DDBJ whole genome shotgun (WGS) entry which is preliminary data.</text>
</comment>
<evidence type="ECO:0000256" key="2">
    <source>
        <dbReference type="ARBA" id="ARBA00022438"/>
    </source>
</evidence>
<dbReference type="PANTHER" id="PTHR32481:SF7">
    <property type="entry name" value="AMINOPEPTIDASE YHFE-RELATED"/>
    <property type="match status" value="1"/>
</dbReference>
<name>A0A4R6T515_9BACT</name>
<keyword evidence="5" id="KW-0378">Hydrolase</keyword>
<gene>
    <name evidence="9" type="ORF">DFQ04_2257</name>
</gene>
<evidence type="ECO:0000313" key="10">
    <source>
        <dbReference type="Proteomes" id="UP000294535"/>
    </source>
</evidence>
<keyword evidence="2 9" id="KW-0031">Aminopeptidase</keyword>
<keyword evidence="4 8" id="KW-0479">Metal-binding</keyword>
<feature type="binding site" evidence="8">
    <location>
        <position position="149"/>
    </location>
    <ligand>
        <name>Zn(2+)</name>
        <dbReference type="ChEBI" id="CHEBI:29105"/>
        <label>2</label>
    </ligand>
</feature>
<evidence type="ECO:0000313" key="9">
    <source>
        <dbReference type="EMBL" id="TDQ17601.1"/>
    </source>
</evidence>
<feature type="binding site" evidence="8">
    <location>
        <position position="149"/>
    </location>
    <ligand>
        <name>Zn(2+)</name>
        <dbReference type="ChEBI" id="CHEBI:29105"/>
        <label>1</label>
    </ligand>
</feature>
<evidence type="ECO:0000256" key="7">
    <source>
        <dbReference type="PIRSR" id="PIRSR001123-1"/>
    </source>
</evidence>
<evidence type="ECO:0000256" key="3">
    <source>
        <dbReference type="ARBA" id="ARBA00022670"/>
    </source>
</evidence>
<evidence type="ECO:0000256" key="6">
    <source>
        <dbReference type="PIRNR" id="PIRNR001123"/>
    </source>
</evidence>
<feature type="binding site" evidence="8">
    <location>
        <position position="280"/>
    </location>
    <ligand>
        <name>Zn(2+)</name>
        <dbReference type="ChEBI" id="CHEBI:29105"/>
        <label>2</label>
    </ligand>
</feature>
<keyword evidence="10" id="KW-1185">Reference proteome</keyword>
<evidence type="ECO:0000256" key="8">
    <source>
        <dbReference type="PIRSR" id="PIRSR001123-2"/>
    </source>
</evidence>
<organism evidence="9 10">
    <name type="scientific">Algoriphagus boseongensis</name>
    <dbReference type="NCBI Taxonomy" id="1442587"/>
    <lineage>
        <taxon>Bacteria</taxon>
        <taxon>Pseudomonadati</taxon>
        <taxon>Bacteroidota</taxon>
        <taxon>Cytophagia</taxon>
        <taxon>Cytophagales</taxon>
        <taxon>Cyclobacteriaceae</taxon>
        <taxon>Algoriphagus</taxon>
    </lineage>
</organism>
<comment type="similarity">
    <text evidence="1 6">Belongs to the peptidase M42 family.</text>
</comment>
<protein>
    <submittedName>
        <fullName evidence="9">Putative aminopeptidase FrvX</fullName>
    </submittedName>
</protein>
<accession>A0A4R6T515</accession>
<dbReference type="SUPFAM" id="SSF53187">
    <property type="entry name" value="Zn-dependent exopeptidases"/>
    <property type="match status" value="1"/>
</dbReference>
<dbReference type="Gene3D" id="2.40.30.40">
    <property type="entry name" value="Peptidase M42, domain 2"/>
    <property type="match status" value="1"/>
</dbReference>
<dbReference type="Proteomes" id="UP000294535">
    <property type="component" value="Unassembled WGS sequence"/>
</dbReference>
<dbReference type="AlphaFoldDB" id="A0A4R6T515"/>
<dbReference type="InterPro" id="IPR008007">
    <property type="entry name" value="Peptidase_M42"/>
</dbReference>
<feature type="binding site" evidence="8">
    <location>
        <position position="202"/>
    </location>
    <ligand>
        <name>Zn(2+)</name>
        <dbReference type="ChEBI" id="CHEBI:29105"/>
        <label>1</label>
    </ligand>
</feature>
<dbReference type="PANTHER" id="PTHR32481">
    <property type="entry name" value="AMINOPEPTIDASE"/>
    <property type="match status" value="1"/>
</dbReference>
<dbReference type="Gene3D" id="3.40.630.10">
    <property type="entry name" value="Zn peptidases"/>
    <property type="match status" value="1"/>
</dbReference>
<feature type="active site" description="Proton acceptor" evidence="7">
    <location>
        <position position="175"/>
    </location>
</feature>
<dbReference type="EMBL" id="SNYF01000006">
    <property type="protein sequence ID" value="TDQ17601.1"/>
    <property type="molecule type" value="Genomic_DNA"/>
</dbReference>
<dbReference type="InterPro" id="IPR051464">
    <property type="entry name" value="Peptidase_M42_aminopept"/>
</dbReference>
<evidence type="ECO:0000256" key="5">
    <source>
        <dbReference type="ARBA" id="ARBA00022801"/>
    </source>
</evidence>
<proteinExistence type="inferred from homology"/>
<evidence type="ECO:0000256" key="4">
    <source>
        <dbReference type="ARBA" id="ARBA00022723"/>
    </source>
</evidence>
<dbReference type="GO" id="GO:0004177">
    <property type="term" value="F:aminopeptidase activity"/>
    <property type="evidence" value="ECO:0007669"/>
    <property type="project" value="UniProtKB-UniRule"/>
</dbReference>
<comment type="cofactor">
    <cofactor evidence="8">
        <name>a divalent metal cation</name>
        <dbReference type="ChEBI" id="CHEBI:60240"/>
    </cofactor>
    <text evidence="8">Binds 2 divalent metal cations per subunit.</text>
</comment>
<dbReference type="OrthoDB" id="867380at2"/>
<dbReference type="GO" id="GO:0006508">
    <property type="term" value="P:proteolysis"/>
    <property type="evidence" value="ECO:0007669"/>
    <property type="project" value="UniProtKB-KW"/>
</dbReference>